<protein>
    <submittedName>
        <fullName evidence="5">DUF4139 domain-containing protein</fullName>
    </submittedName>
</protein>
<feature type="domain" description="DUF4139" evidence="3">
    <location>
        <begin position="209"/>
        <end position="510"/>
    </location>
</feature>
<accession>A0ABV1SFZ4</accession>
<evidence type="ECO:0000259" key="4">
    <source>
        <dbReference type="Pfam" id="PF13600"/>
    </source>
</evidence>
<organism evidence="5 6">
    <name type="scientific">Thioclava kandeliae</name>
    <dbReference type="NCBI Taxonomy" id="3070818"/>
    <lineage>
        <taxon>Bacteria</taxon>
        <taxon>Pseudomonadati</taxon>
        <taxon>Pseudomonadota</taxon>
        <taxon>Alphaproteobacteria</taxon>
        <taxon>Rhodobacterales</taxon>
        <taxon>Paracoccaceae</taxon>
        <taxon>Thioclava</taxon>
    </lineage>
</organism>
<feature type="signal peptide" evidence="2">
    <location>
        <begin position="1"/>
        <end position="18"/>
    </location>
</feature>
<dbReference type="InterPro" id="IPR037291">
    <property type="entry name" value="DUF4139"/>
</dbReference>
<dbReference type="Proteomes" id="UP001438953">
    <property type="component" value="Unassembled WGS sequence"/>
</dbReference>
<comment type="caution">
    <text evidence="5">The sequence shown here is derived from an EMBL/GenBank/DDBJ whole genome shotgun (WGS) entry which is preliminary data.</text>
</comment>
<proteinExistence type="predicted"/>
<dbReference type="PANTHER" id="PTHR31005:SF8">
    <property type="entry name" value="DUF4139 DOMAIN-CONTAINING PROTEIN"/>
    <property type="match status" value="1"/>
</dbReference>
<evidence type="ECO:0000256" key="2">
    <source>
        <dbReference type="SAM" id="SignalP"/>
    </source>
</evidence>
<dbReference type="RefSeq" id="WP_350936369.1">
    <property type="nucleotide sequence ID" value="NZ_JAYWLC010000005.1"/>
</dbReference>
<keyword evidence="2" id="KW-0732">Signal</keyword>
<dbReference type="InterPro" id="IPR011935">
    <property type="entry name" value="CHP02231"/>
</dbReference>
<feature type="domain" description="DUF4140" evidence="4">
    <location>
        <begin position="29"/>
        <end position="122"/>
    </location>
</feature>
<dbReference type="Pfam" id="PF13600">
    <property type="entry name" value="DUF4140"/>
    <property type="match status" value="1"/>
</dbReference>
<dbReference type="Pfam" id="PF13598">
    <property type="entry name" value="DUF4139"/>
    <property type="match status" value="1"/>
</dbReference>
<reference evidence="5 6" key="2">
    <citation type="submission" date="2024-06" db="EMBL/GenBank/DDBJ databases">
        <title>Thioclava kandeliae sp. nov. from a rhizosphere soil sample of Kandelia candel in a mangrove.</title>
        <authorList>
            <person name="Mu T."/>
        </authorList>
    </citation>
    <scope>NUCLEOTIDE SEQUENCE [LARGE SCALE GENOMIC DNA]</scope>
    <source>
        <strain evidence="5 6">CPCC 100088</strain>
    </source>
</reference>
<reference evidence="5 6" key="1">
    <citation type="submission" date="2024-01" db="EMBL/GenBank/DDBJ databases">
        <authorList>
            <person name="Deng Y."/>
            <person name="Su J."/>
        </authorList>
    </citation>
    <scope>NUCLEOTIDE SEQUENCE [LARGE SCALE GENOMIC DNA]</scope>
    <source>
        <strain evidence="5 6">CPCC 100088</strain>
    </source>
</reference>
<gene>
    <name evidence="5" type="ORF">VSX56_08510</name>
</gene>
<evidence type="ECO:0000256" key="1">
    <source>
        <dbReference type="SAM" id="Coils"/>
    </source>
</evidence>
<evidence type="ECO:0000313" key="5">
    <source>
        <dbReference type="EMBL" id="MER5171818.1"/>
    </source>
</evidence>
<dbReference type="PANTHER" id="PTHR31005">
    <property type="entry name" value="DUF4139 DOMAIN-CONTAINING PROTEIN"/>
    <property type="match status" value="1"/>
</dbReference>
<keyword evidence="1" id="KW-0175">Coiled coil</keyword>
<keyword evidence="6" id="KW-1185">Reference proteome</keyword>
<evidence type="ECO:0000313" key="6">
    <source>
        <dbReference type="Proteomes" id="UP001438953"/>
    </source>
</evidence>
<name>A0ABV1SFZ4_9RHOB</name>
<feature type="chain" id="PRO_5045374771" evidence="2">
    <location>
        <begin position="19"/>
        <end position="515"/>
    </location>
</feature>
<feature type="coiled-coil region" evidence="1">
    <location>
        <begin position="97"/>
        <end position="124"/>
    </location>
</feature>
<dbReference type="EMBL" id="JAYWLC010000005">
    <property type="protein sequence ID" value="MER5171818.1"/>
    <property type="molecule type" value="Genomic_DNA"/>
</dbReference>
<sequence>MRLMMAGMVVALPQAVWAQDVLYGKVSAVTLYPQGAEVVRQVRIPQGAGQVVIAGLPQSMTLDRLSISADQARLSGVRLVAGNGADSPALGEARVRVTQLTEALAQKEDGVKLLQAEAEAALDRVAYLRGLNPQGDAQQALDLGEQIEARALVARRNAVEAQARARQAEAALDPDRRALAEARADLSDLEAKSQTEKHLEATATGEGVLTLTSFVEDAGWAPVYDMRLDREAKQIDLTRLVSVHQSSGEDWSGVDLTLSTARPNDRMDPTELWPDLRQIGTEGPVLRSMGAAAPMAESAAMLKSDQLDPQMEGVSLVYHLPEAVDIRDGAEALRLRMQDERLASDIWAEAVPSRDETAYLVAEATNNGEEPILPGRATLYVDGALVGQSDLPMTMPGEKITTGFGALDGVTLSNDVTRQTGDRGVISRRNAREEITRMTVENHTGQDWPLRVVGQVPYSEQDDLKIDWTAEPAPSETDLDDRTGVLGWRFDLPAKASREITVTTRFEWPEDQVLR</sequence>
<dbReference type="InterPro" id="IPR025554">
    <property type="entry name" value="DUF4140"/>
</dbReference>
<dbReference type="NCBIfam" id="TIGR02231">
    <property type="entry name" value="mucoidy inhibitor MuiA family protein"/>
    <property type="match status" value="1"/>
</dbReference>
<evidence type="ECO:0000259" key="3">
    <source>
        <dbReference type="Pfam" id="PF13598"/>
    </source>
</evidence>